<name>A0ABP0G7T3_CLALP</name>
<dbReference type="InterPro" id="IPR003692">
    <property type="entry name" value="Hydantoinase_B"/>
</dbReference>
<feature type="domain" description="Hydantoinase B/oxoprolinase" evidence="1">
    <location>
        <begin position="144"/>
        <end position="241"/>
    </location>
</feature>
<evidence type="ECO:0000313" key="3">
    <source>
        <dbReference type="Proteomes" id="UP001642483"/>
    </source>
</evidence>
<dbReference type="PANTHER" id="PTHR11365">
    <property type="entry name" value="5-OXOPROLINASE RELATED"/>
    <property type="match status" value="1"/>
</dbReference>
<evidence type="ECO:0000313" key="2">
    <source>
        <dbReference type="EMBL" id="CAK8687297.1"/>
    </source>
</evidence>
<dbReference type="Pfam" id="PF02538">
    <property type="entry name" value="Hydantoinase_B"/>
    <property type="match status" value="2"/>
</dbReference>
<evidence type="ECO:0000259" key="1">
    <source>
        <dbReference type="Pfam" id="PF02538"/>
    </source>
</evidence>
<accession>A0ABP0G7T3</accession>
<dbReference type="EMBL" id="CAWYQH010000104">
    <property type="protein sequence ID" value="CAK8687297.1"/>
    <property type="molecule type" value="Genomic_DNA"/>
</dbReference>
<keyword evidence="3" id="KW-1185">Reference proteome</keyword>
<reference evidence="2 3" key="1">
    <citation type="submission" date="2024-02" db="EMBL/GenBank/DDBJ databases">
        <authorList>
            <person name="Daric V."/>
            <person name="Darras S."/>
        </authorList>
    </citation>
    <scope>NUCLEOTIDE SEQUENCE [LARGE SCALE GENOMIC DNA]</scope>
</reference>
<dbReference type="PANTHER" id="PTHR11365:SF2">
    <property type="entry name" value="5-OXOPROLINASE"/>
    <property type="match status" value="1"/>
</dbReference>
<comment type="caution">
    <text evidence="2">The sequence shown here is derived from an EMBL/GenBank/DDBJ whole genome shotgun (WGS) entry which is preliminary data.</text>
</comment>
<dbReference type="InterPro" id="IPR045079">
    <property type="entry name" value="Oxoprolinase-like"/>
</dbReference>
<proteinExistence type="predicted"/>
<feature type="domain" description="Hydantoinase B/oxoprolinase" evidence="1">
    <location>
        <begin position="290"/>
        <end position="354"/>
    </location>
</feature>
<protein>
    <recommendedName>
        <fullName evidence="1">Hydantoinase B/oxoprolinase domain-containing protein</fullName>
    </recommendedName>
</protein>
<organism evidence="2 3">
    <name type="scientific">Clavelina lepadiformis</name>
    <name type="common">Light-bulb sea squirt</name>
    <name type="synonym">Ascidia lepadiformis</name>
    <dbReference type="NCBI Taxonomy" id="159417"/>
    <lineage>
        <taxon>Eukaryota</taxon>
        <taxon>Metazoa</taxon>
        <taxon>Chordata</taxon>
        <taxon>Tunicata</taxon>
        <taxon>Ascidiacea</taxon>
        <taxon>Aplousobranchia</taxon>
        <taxon>Clavelinidae</taxon>
        <taxon>Clavelina</taxon>
    </lineage>
</organism>
<sequence>MVVPACTNSTPKATHEFKKVAHPGITSSDIKYNISHSSMLRFNESRTILSGPAGGVMWYAMTSFEDQHSIWVMSSYFDGGHFDISVHFMEDLSYGHVIHRPAIIIDKNSTILVEPDCKAEMTKKGDVTIMIGKGKSKHIGKELDAIQLSIFSHRFTSIAEQMGRILQRTAISTNIKERLDFSCALFGPDGRLVSNAPHIPSHLGAMLDGVQYLMWAIEINEGDCIVSNHPCAEGVHLPVYSQVTAFLTLPGEFTSCSRTHNLHGNLADLRALVAANQKGIHLVQELISSSATFDFEGTSPMVLNKLNAPRAISKSAIIHSLRCMVGYDIPLNQGCLAPIPVNIPKWSILDPDYQISRYPVVLKNLHAASPLAETGF</sequence>
<dbReference type="Proteomes" id="UP001642483">
    <property type="component" value="Unassembled WGS sequence"/>
</dbReference>
<gene>
    <name evidence="2" type="ORF">CVLEPA_LOCUS19373</name>
</gene>